<dbReference type="AlphaFoldDB" id="M2Q4M9"/>
<feature type="compositionally biased region" description="Basic and acidic residues" evidence="1">
    <location>
        <begin position="142"/>
        <end position="159"/>
    </location>
</feature>
<evidence type="ECO:0000313" key="2">
    <source>
        <dbReference type="EMBL" id="EMD31763.1"/>
    </source>
</evidence>
<feature type="compositionally biased region" description="Acidic residues" evidence="1">
    <location>
        <begin position="253"/>
        <end position="263"/>
    </location>
</feature>
<dbReference type="HOGENOM" id="CLU_542901_0_0_1"/>
<feature type="compositionally biased region" description="Basic residues" evidence="1">
    <location>
        <begin position="182"/>
        <end position="196"/>
    </location>
</feature>
<feature type="compositionally biased region" description="Basic and acidic residues" evidence="1">
    <location>
        <begin position="212"/>
        <end position="230"/>
    </location>
</feature>
<dbReference type="Proteomes" id="UP000016930">
    <property type="component" value="Unassembled WGS sequence"/>
</dbReference>
<feature type="region of interest" description="Disordered" evidence="1">
    <location>
        <begin position="179"/>
        <end position="199"/>
    </location>
</feature>
<keyword evidence="3" id="KW-1185">Reference proteome</keyword>
<feature type="compositionally biased region" description="Basic and acidic residues" evidence="1">
    <location>
        <begin position="312"/>
        <end position="327"/>
    </location>
</feature>
<sequence length="502" mass="55435">MACPTKSNSSSVTIDDLETVVASITDLCKSLPDTVLDGTRDDKITHVITSVEEDTQWETFNRRLEHGMKLVTNYLGIIIGEDAMRLFYELMFNKLQRLEADLQKIRAKPAGTPSAASQVANEAPMVFVQVVPYLDETMPCSETEHPRKNAPTRKDAPIDPKTRECLGLIAQDVMEKACGIAKPKKPKGKGRPKQKAKSINTVQALAYNDLSGQEKDKVYQDKPVQRERSGSESTVPGLHLDVDSLESVLDTQSSEEESADELTESSLSVEEVDGNKIKSKRKATTASQAAKKPEVIGISSESESDGNSAMRKVNEHDTAVERRHEAGTHGSLNHTLQHWHQPRAAQNKLGQKHWVFACHYCKAQRSVKRTGSAATFQDQHPKPNLGNLSTHSRNDHPSKTGDAHTSDNATDIVSSNESANITWANDLNSHGSRQLMDKFLADSLKNPQIEPTKEGFQTMFALWVFDDDLPFTMGDSGGLSLVKELALVKSRIAYSTDMWTTP</sequence>
<reference evidence="2 3" key="1">
    <citation type="journal article" date="2012" name="Proc. Natl. Acad. Sci. U.S.A.">
        <title>Comparative genomics of Ceriporiopsis subvermispora and Phanerochaete chrysosporium provide insight into selective ligninolysis.</title>
        <authorList>
            <person name="Fernandez-Fueyo E."/>
            <person name="Ruiz-Duenas F.J."/>
            <person name="Ferreira P."/>
            <person name="Floudas D."/>
            <person name="Hibbett D.S."/>
            <person name="Canessa P."/>
            <person name="Larrondo L.F."/>
            <person name="James T.Y."/>
            <person name="Seelenfreund D."/>
            <person name="Lobos S."/>
            <person name="Polanco R."/>
            <person name="Tello M."/>
            <person name="Honda Y."/>
            <person name="Watanabe T."/>
            <person name="Watanabe T."/>
            <person name="Ryu J.S."/>
            <person name="Kubicek C.P."/>
            <person name="Schmoll M."/>
            <person name="Gaskell J."/>
            <person name="Hammel K.E."/>
            <person name="St John F.J."/>
            <person name="Vanden Wymelenberg A."/>
            <person name="Sabat G."/>
            <person name="Splinter BonDurant S."/>
            <person name="Syed K."/>
            <person name="Yadav J.S."/>
            <person name="Doddapaneni H."/>
            <person name="Subramanian V."/>
            <person name="Lavin J.L."/>
            <person name="Oguiza J.A."/>
            <person name="Perez G."/>
            <person name="Pisabarro A.G."/>
            <person name="Ramirez L."/>
            <person name="Santoyo F."/>
            <person name="Master E."/>
            <person name="Coutinho P.M."/>
            <person name="Henrissat B."/>
            <person name="Lombard V."/>
            <person name="Magnuson J.K."/>
            <person name="Kuees U."/>
            <person name="Hori C."/>
            <person name="Igarashi K."/>
            <person name="Samejima M."/>
            <person name="Held B.W."/>
            <person name="Barry K.W."/>
            <person name="LaButti K.M."/>
            <person name="Lapidus A."/>
            <person name="Lindquist E.A."/>
            <person name="Lucas S.M."/>
            <person name="Riley R."/>
            <person name="Salamov A.A."/>
            <person name="Hoffmeister D."/>
            <person name="Schwenk D."/>
            <person name="Hadar Y."/>
            <person name="Yarden O."/>
            <person name="de Vries R.P."/>
            <person name="Wiebenga A."/>
            <person name="Stenlid J."/>
            <person name="Eastwood D."/>
            <person name="Grigoriev I.V."/>
            <person name="Berka R.M."/>
            <person name="Blanchette R.A."/>
            <person name="Kersten P."/>
            <person name="Martinez A.T."/>
            <person name="Vicuna R."/>
            <person name="Cullen D."/>
        </authorList>
    </citation>
    <scope>NUCLEOTIDE SEQUENCE [LARGE SCALE GENOMIC DNA]</scope>
    <source>
        <strain evidence="2 3">B</strain>
    </source>
</reference>
<feature type="region of interest" description="Disordered" evidence="1">
    <location>
        <begin position="212"/>
        <end position="327"/>
    </location>
</feature>
<feature type="region of interest" description="Disordered" evidence="1">
    <location>
        <begin position="140"/>
        <end position="159"/>
    </location>
</feature>
<protein>
    <submittedName>
        <fullName evidence="2">Uncharacterized protein</fullName>
    </submittedName>
</protein>
<accession>M2Q4M9</accession>
<gene>
    <name evidence="2" type="ORF">CERSUDRAFT_99994</name>
</gene>
<organism evidence="2 3">
    <name type="scientific">Ceriporiopsis subvermispora (strain B)</name>
    <name type="common">White-rot fungus</name>
    <name type="synonym">Gelatoporia subvermispora</name>
    <dbReference type="NCBI Taxonomy" id="914234"/>
    <lineage>
        <taxon>Eukaryota</taxon>
        <taxon>Fungi</taxon>
        <taxon>Dikarya</taxon>
        <taxon>Basidiomycota</taxon>
        <taxon>Agaricomycotina</taxon>
        <taxon>Agaricomycetes</taxon>
        <taxon>Polyporales</taxon>
        <taxon>Gelatoporiaceae</taxon>
        <taxon>Gelatoporia</taxon>
    </lineage>
</organism>
<dbReference type="EMBL" id="KB445815">
    <property type="protein sequence ID" value="EMD31763.1"/>
    <property type="molecule type" value="Genomic_DNA"/>
</dbReference>
<feature type="region of interest" description="Disordered" evidence="1">
    <location>
        <begin position="372"/>
        <end position="410"/>
    </location>
</feature>
<name>M2Q4M9_CERS8</name>
<feature type="compositionally biased region" description="Basic and acidic residues" evidence="1">
    <location>
        <begin position="392"/>
        <end position="405"/>
    </location>
</feature>
<dbReference type="OrthoDB" id="2800877at2759"/>
<proteinExistence type="predicted"/>
<evidence type="ECO:0000313" key="3">
    <source>
        <dbReference type="Proteomes" id="UP000016930"/>
    </source>
</evidence>
<evidence type="ECO:0000256" key="1">
    <source>
        <dbReference type="SAM" id="MobiDB-lite"/>
    </source>
</evidence>